<evidence type="ECO:0000313" key="1">
    <source>
        <dbReference type="EMBL" id="MDQ0257304.1"/>
    </source>
</evidence>
<reference evidence="1 2" key="1">
    <citation type="submission" date="2023-07" db="EMBL/GenBank/DDBJ databases">
        <title>Genomic Encyclopedia of Type Strains, Phase IV (KMG-IV): sequencing the most valuable type-strain genomes for metagenomic binning, comparative biology and taxonomic classification.</title>
        <authorList>
            <person name="Goeker M."/>
        </authorList>
    </citation>
    <scope>NUCLEOTIDE SEQUENCE [LARGE SCALE GENOMIC DNA]</scope>
    <source>
        <strain evidence="1 2">DSM 9768</strain>
    </source>
</reference>
<sequence>MSPSWFRGQCLSLTSMFEIVMSSGAVLEDIITLGERYVVYREWTVANDNQIRIFTLATLK</sequence>
<keyword evidence="2" id="KW-1185">Reference proteome</keyword>
<accession>A0ABU0A2H2</accession>
<comment type="caution">
    <text evidence="1">The sequence shown here is derived from an EMBL/GenBank/DDBJ whole genome shotgun (WGS) entry which is preliminary data.</text>
</comment>
<organism evidence="1 2">
    <name type="scientific">Evansella vedderi</name>
    <dbReference type="NCBI Taxonomy" id="38282"/>
    <lineage>
        <taxon>Bacteria</taxon>
        <taxon>Bacillati</taxon>
        <taxon>Bacillota</taxon>
        <taxon>Bacilli</taxon>
        <taxon>Bacillales</taxon>
        <taxon>Bacillaceae</taxon>
        <taxon>Evansella</taxon>
    </lineage>
</organism>
<dbReference type="EMBL" id="JAUSUG010000025">
    <property type="protein sequence ID" value="MDQ0257304.1"/>
    <property type="molecule type" value="Genomic_DNA"/>
</dbReference>
<gene>
    <name evidence="1" type="ORF">J2S74_004762</name>
</gene>
<name>A0ABU0A2H2_9BACI</name>
<proteinExistence type="predicted"/>
<evidence type="ECO:0000313" key="2">
    <source>
        <dbReference type="Proteomes" id="UP001230005"/>
    </source>
</evidence>
<dbReference type="Proteomes" id="UP001230005">
    <property type="component" value="Unassembled WGS sequence"/>
</dbReference>
<protein>
    <submittedName>
        <fullName evidence="1">Uncharacterized protein</fullName>
    </submittedName>
</protein>